<feature type="transmembrane region" description="Helical" evidence="1">
    <location>
        <begin position="12"/>
        <end position="33"/>
    </location>
</feature>
<gene>
    <name evidence="2" type="primary">mg213</name>
</gene>
<keyword evidence="1" id="KW-1133">Transmembrane helix</keyword>
<protein>
    <submittedName>
        <fullName evidence="2">Uncharacterized protein mg213</fullName>
    </submittedName>
</protein>
<organism evidence="2">
    <name type="scientific">Megavirus chiliensis</name>
    <dbReference type="NCBI Taxonomy" id="1094892"/>
    <lineage>
        <taxon>Viruses</taxon>
        <taxon>Varidnaviria</taxon>
        <taxon>Bamfordvirae</taxon>
        <taxon>Nucleocytoviricota</taxon>
        <taxon>Megaviricetes</taxon>
        <taxon>Imitervirales</taxon>
        <taxon>Mimiviridae</taxon>
        <taxon>Megamimivirinae</taxon>
        <taxon>Megavirus</taxon>
        <taxon>Megavirus chilense</taxon>
    </lineage>
</organism>
<keyword evidence="1" id="KW-0812">Transmembrane</keyword>
<dbReference type="RefSeq" id="YP_004894264.1">
    <property type="nucleotide sequence ID" value="NC_016072.1"/>
</dbReference>
<evidence type="ECO:0000313" key="2">
    <source>
        <dbReference type="EMBL" id="AEQ33156.1"/>
    </source>
</evidence>
<reference evidence="2" key="1">
    <citation type="journal article" date="2011" name="Proc. Natl. Acad. Sci. U.S.A.">
        <title>Distant Mimivirus relative with a larger genome highlights the fundamental features of Megaviridae.</title>
        <authorList>
            <person name="Arslan D."/>
            <person name="Legendre M."/>
            <person name="Seltzer V."/>
            <person name="Abergel C."/>
            <person name="Claverie J.M."/>
        </authorList>
    </citation>
    <scope>NUCLEOTIDE SEQUENCE [LARGE SCALE GENOMIC DNA]</scope>
</reference>
<name>G5CRN9_9VIRU</name>
<sequence length="124" mass="14815">MIIDSNLYKKLNIQYIVTQIGTYIINTFIMMVYRHKFIFQNNLDIYKIYEAINNAIKYDSGWYINLSGKQFKNCVGIYLRNDDAVINVRIFPKEIRMISSKDFECQDILEILKRQLSINEKIEN</sequence>
<dbReference type="EMBL" id="JN258408">
    <property type="protein sequence ID" value="AEQ33156.1"/>
    <property type="molecule type" value="Genomic_DNA"/>
</dbReference>
<dbReference type="KEGG" id="vg:11257562"/>
<evidence type="ECO:0000256" key="1">
    <source>
        <dbReference type="SAM" id="Phobius"/>
    </source>
</evidence>
<proteinExistence type="predicted"/>
<dbReference type="GeneID" id="11257562"/>
<keyword evidence="1" id="KW-0472">Membrane</keyword>
<accession>G5CRN9</accession>